<dbReference type="OrthoDB" id="1434416at2759"/>
<accession>A0A8J4Q2Z7</accession>
<gene>
    <name evidence="1" type="ORF">CMV_029485</name>
</gene>
<reference evidence="1" key="1">
    <citation type="submission" date="2020-03" db="EMBL/GenBank/DDBJ databases">
        <title>Castanea mollissima Vanexum genome sequencing.</title>
        <authorList>
            <person name="Staton M."/>
        </authorList>
    </citation>
    <scope>NUCLEOTIDE SEQUENCE</scope>
    <source>
        <tissue evidence="1">Leaf</tissue>
    </source>
</reference>
<evidence type="ECO:0000313" key="2">
    <source>
        <dbReference type="Proteomes" id="UP000737018"/>
    </source>
</evidence>
<name>A0A8J4Q2Z7_9ROSI</name>
<dbReference type="PANTHER" id="PTHR45631">
    <property type="entry name" value="OS07G0107800 PROTEIN-RELATED"/>
    <property type="match status" value="1"/>
</dbReference>
<sequence>MYNVTRNWQGDPCIPSEYLWDGLNCNDNHHPRIISLNLSSSNMTGEIAISFFNLKAMQSLDLSYNDLTRIFGTTTEFEHSVLVLLFIFSALDICRRKRQGVDMVTNSNIKSKNQHYSYS</sequence>
<evidence type="ECO:0000313" key="1">
    <source>
        <dbReference type="EMBL" id="KAF3944010.1"/>
    </source>
</evidence>
<dbReference type="PANTHER" id="PTHR45631:SF212">
    <property type="entry name" value="PROTEIN KINASE DOMAIN-CONTAINING PROTEIN"/>
    <property type="match status" value="1"/>
</dbReference>
<dbReference type="InterPro" id="IPR032675">
    <property type="entry name" value="LRR_dom_sf"/>
</dbReference>
<evidence type="ECO:0008006" key="3">
    <source>
        <dbReference type="Google" id="ProtNLM"/>
    </source>
</evidence>
<dbReference type="EMBL" id="JRKL02012715">
    <property type="protein sequence ID" value="KAF3944010.1"/>
    <property type="molecule type" value="Genomic_DNA"/>
</dbReference>
<organism evidence="1 2">
    <name type="scientific">Castanea mollissima</name>
    <name type="common">Chinese chestnut</name>
    <dbReference type="NCBI Taxonomy" id="60419"/>
    <lineage>
        <taxon>Eukaryota</taxon>
        <taxon>Viridiplantae</taxon>
        <taxon>Streptophyta</taxon>
        <taxon>Embryophyta</taxon>
        <taxon>Tracheophyta</taxon>
        <taxon>Spermatophyta</taxon>
        <taxon>Magnoliopsida</taxon>
        <taxon>eudicotyledons</taxon>
        <taxon>Gunneridae</taxon>
        <taxon>Pentapetalae</taxon>
        <taxon>rosids</taxon>
        <taxon>fabids</taxon>
        <taxon>Fagales</taxon>
        <taxon>Fagaceae</taxon>
        <taxon>Castanea</taxon>
    </lineage>
</organism>
<dbReference type="SUPFAM" id="SSF52058">
    <property type="entry name" value="L domain-like"/>
    <property type="match status" value="1"/>
</dbReference>
<keyword evidence="2" id="KW-1185">Reference proteome</keyword>
<proteinExistence type="predicted"/>
<dbReference type="Proteomes" id="UP000737018">
    <property type="component" value="Unassembled WGS sequence"/>
</dbReference>
<dbReference type="AlphaFoldDB" id="A0A8J4Q2Z7"/>
<dbReference type="Gene3D" id="3.80.10.10">
    <property type="entry name" value="Ribonuclease Inhibitor"/>
    <property type="match status" value="1"/>
</dbReference>
<comment type="caution">
    <text evidence="1">The sequence shown here is derived from an EMBL/GenBank/DDBJ whole genome shotgun (WGS) entry which is preliminary data.</text>
</comment>
<protein>
    <recommendedName>
        <fullName evidence="3">Leucine-rich repeat-containing N-terminal plant-type domain-containing protein</fullName>
    </recommendedName>
</protein>